<dbReference type="PANTHER" id="PTHR42924">
    <property type="entry name" value="EXONUCLEASE"/>
    <property type="match status" value="1"/>
</dbReference>
<reference evidence="2 3" key="1">
    <citation type="journal article" date="2011" name="Appl. Environ. Microbiol.">
        <title>Methanogenic archaea isolated from Taiwan's Chelungpu fault.</title>
        <authorList>
            <person name="Wu S.Y."/>
            <person name="Lai M.C."/>
        </authorList>
    </citation>
    <scope>NUCLEOTIDE SEQUENCE [LARGE SCALE GENOMIC DNA]</scope>
    <source>
        <strain evidence="2 3">St545Mb</strain>
    </source>
</reference>
<evidence type="ECO:0000313" key="3">
    <source>
        <dbReference type="Proteomes" id="UP001206983"/>
    </source>
</evidence>
<dbReference type="SMART" id="SM00481">
    <property type="entry name" value="POLIIIAc"/>
    <property type="match status" value="1"/>
</dbReference>
<evidence type="ECO:0000313" key="2">
    <source>
        <dbReference type="EMBL" id="MCQ6963251.1"/>
    </source>
</evidence>
<proteinExistence type="predicted"/>
<dbReference type="SUPFAM" id="SSF89550">
    <property type="entry name" value="PHP domain-like"/>
    <property type="match status" value="1"/>
</dbReference>
<dbReference type="AlphaFoldDB" id="A0AAE3HAZ5"/>
<protein>
    <recommendedName>
        <fullName evidence="1">Polymerase/histidinol phosphatase N-terminal domain-containing protein</fullName>
    </recommendedName>
</protein>
<dbReference type="Proteomes" id="UP001206983">
    <property type="component" value="Unassembled WGS sequence"/>
</dbReference>
<dbReference type="InterPro" id="IPR016195">
    <property type="entry name" value="Pol/histidinol_Pase-like"/>
</dbReference>
<feature type="domain" description="Polymerase/histidinol phosphatase N-terminal" evidence="1">
    <location>
        <begin position="8"/>
        <end position="74"/>
    </location>
</feature>
<dbReference type="EMBL" id="JTEO01000004">
    <property type="protein sequence ID" value="MCQ6963251.1"/>
    <property type="molecule type" value="Genomic_DNA"/>
</dbReference>
<dbReference type="Gene3D" id="3.20.20.140">
    <property type="entry name" value="Metal-dependent hydrolases"/>
    <property type="match status" value="1"/>
</dbReference>
<sequence length="309" mass="35380">MEDGWCKADLHVHTCCSHDVPPAWQTHPAHLLEKAKNTGLDFVTFTDHDTVKAYDLLGWDRENLVPGVEISIKDTENVGHTVHVNTYTFDREQFMEMEHLARERRDIYSLIDYLRDNDLPHTYNHPFWFKFGEKPNMFAVPELVRQFPVIEYNAQDLKQKNFFSMMLAQRHNKGTVVTTDSHTGGIGRVYTVAKGDTFEEYFSNIVKGRSYMVMEEPSWKHFASEVGGLMELLFSIDKEIWEETGFSTGVGAFDKVLSALAMDTPWKSTGLNKATSGVARQISGSRLPVLLHMLTKRSQVTKIERMINA</sequence>
<dbReference type="GO" id="GO:0035312">
    <property type="term" value="F:5'-3' DNA exonuclease activity"/>
    <property type="evidence" value="ECO:0007669"/>
    <property type="project" value="TreeGrafter"/>
</dbReference>
<dbReference type="GO" id="GO:0004534">
    <property type="term" value="F:5'-3' RNA exonuclease activity"/>
    <property type="evidence" value="ECO:0007669"/>
    <property type="project" value="TreeGrafter"/>
</dbReference>
<comment type="caution">
    <text evidence="2">The sequence shown here is derived from an EMBL/GenBank/DDBJ whole genome shotgun (WGS) entry which is preliminary data.</text>
</comment>
<gene>
    <name evidence="2" type="ORF">PV02_08315</name>
</gene>
<dbReference type="InterPro" id="IPR052018">
    <property type="entry name" value="PHP_domain"/>
</dbReference>
<organism evidence="2 3">
    <name type="scientific">Methanolobus chelungpuianus</name>
    <dbReference type="NCBI Taxonomy" id="502115"/>
    <lineage>
        <taxon>Archaea</taxon>
        <taxon>Methanobacteriati</taxon>
        <taxon>Methanobacteriota</taxon>
        <taxon>Stenosarchaea group</taxon>
        <taxon>Methanomicrobia</taxon>
        <taxon>Methanosarcinales</taxon>
        <taxon>Methanosarcinaceae</taxon>
        <taxon>Methanolobus</taxon>
    </lineage>
</organism>
<accession>A0AAE3HAZ5</accession>
<dbReference type="InterPro" id="IPR003141">
    <property type="entry name" value="Pol/His_phosphatase_N"/>
</dbReference>
<name>A0AAE3HAZ5_9EURY</name>
<keyword evidence="3" id="KW-1185">Reference proteome</keyword>
<dbReference type="PANTHER" id="PTHR42924:SF18">
    <property type="entry name" value="POLYMERASE_HISTIDINOL PHOSPHATASE N-TERMINAL DOMAIN-CONTAINING PROTEIN"/>
    <property type="match status" value="1"/>
</dbReference>
<evidence type="ECO:0000259" key="1">
    <source>
        <dbReference type="SMART" id="SM00481"/>
    </source>
</evidence>